<feature type="region of interest" description="Disordered" evidence="1">
    <location>
        <begin position="213"/>
        <end position="290"/>
    </location>
</feature>
<keyword evidence="3" id="KW-1185">Reference proteome</keyword>
<evidence type="ECO:0000313" key="2">
    <source>
        <dbReference type="EMBL" id="KOO21993.1"/>
    </source>
</evidence>
<feature type="compositionally biased region" description="Basic and acidic residues" evidence="1">
    <location>
        <begin position="213"/>
        <end position="236"/>
    </location>
</feature>
<sequence length="331" mass="37456">MWGAKMQQTADSTGNAVGKALSVSEVTAIEYNRWMVEEEHKKLAEERKDQHNVERSLRKELRDKYVGLGAEHYREDKEAMKSVSGGLEYHRKQNHDKGSIVKAEVAELTKKMHDQQTSWQQHGSSLAQEFGSDQKRKVKASLTATTARKREKAQAERALLGDLEKSRTERRNQAVDNRRELRELIQGQTSDAVTQEAKNLFFEQRKVIGDDTRSAMKKWKEERSKQQEKKTSKALEARAAAKAAQQAAKESIETVRAQRSQSAKEMRERKAFVEGSGAKGKAETKHNNKVVHDMMKSQMFVNPILAEDMKAKAGKRYAELTRSAPATGSAE</sequence>
<gene>
    <name evidence="2" type="ORF">Ctob_000457</name>
</gene>
<proteinExistence type="predicted"/>
<dbReference type="AlphaFoldDB" id="A0A0M0J707"/>
<comment type="caution">
    <text evidence="2">The sequence shown here is derived from an EMBL/GenBank/DDBJ whole genome shotgun (WGS) entry which is preliminary data.</text>
</comment>
<feature type="region of interest" description="Disordered" evidence="1">
    <location>
        <begin position="120"/>
        <end position="175"/>
    </location>
</feature>
<reference evidence="3" key="1">
    <citation type="journal article" date="2015" name="PLoS Genet.">
        <title>Genome Sequence and Transcriptome Analyses of Chrysochromulina tobin: Metabolic Tools for Enhanced Algal Fitness in the Prominent Order Prymnesiales (Haptophyceae).</title>
        <authorList>
            <person name="Hovde B.T."/>
            <person name="Deodato C.R."/>
            <person name="Hunsperger H.M."/>
            <person name="Ryken S.A."/>
            <person name="Yost W."/>
            <person name="Jha R.K."/>
            <person name="Patterson J."/>
            <person name="Monnat R.J. Jr."/>
            <person name="Barlow S.B."/>
            <person name="Starkenburg S.R."/>
            <person name="Cattolico R.A."/>
        </authorList>
    </citation>
    <scope>NUCLEOTIDE SEQUENCE</scope>
    <source>
        <strain evidence="3">CCMP291</strain>
    </source>
</reference>
<organism evidence="2 3">
    <name type="scientific">Chrysochromulina tobinii</name>
    <dbReference type="NCBI Taxonomy" id="1460289"/>
    <lineage>
        <taxon>Eukaryota</taxon>
        <taxon>Haptista</taxon>
        <taxon>Haptophyta</taxon>
        <taxon>Prymnesiophyceae</taxon>
        <taxon>Prymnesiales</taxon>
        <taxon>Chrysochromulinaceae</taxon>
        <taxon>Chrysochromulina</taxon>
    </lineage>
</organism>
<feature type="compositionally biased region" description="Low complexity" evidence="1">
    <location>
        <begin position="237"/>
        <end position="249"/>
    </location>
</feature>
<accession>A0A0M0J707</accession>
<name>A0A0M0J707_9EUKA</name>
<dbReference type="EMBL" id="JWZX01003318">
    <property type="protein sequence ID" value="KOO21993.1"/>
    <property type="molecule type" value="Genomic_DNA"/>
</dbReference>
<protein>
    <submittedName>
        <fullName evidence="2">Uncharacterized protein</fullName>
    </submittedName>
</protein>
<evidence type="ECO:0000313" key="3">
    <source>
        <dbReference type="Proteomes" id="UP000037460"/>
    </source>
</evidence>
<feature type="compositionally biased region" description="Basic and acidic residues" evidence="1">
    <location>
        <begin position="280"/>
        <end position="290"/>
    </location>
</feature>
<dbReference type="Proteomes" id="UP000037460">
    <property type="component" value="Unassembled WGS sequence"/>
</dbReference>
<evidence type="ECO:0000256" key="1">
    <source>
        <dbReference type="SAM" id="MobiDB-lite"/>
    </source>
</evidence>
<feature type="compositionally biased region" description="Basic and acidic residues" evidence="1">
    <location>
        <begin position="262"/>
        <end position="272"/>
    </location>
</feature>
<feature type="compositionally biased region" description="Basic and acidic residues" evidence="1">
    <location>
        <begin position="162"/>
        <end position="175"/>
    </location>
</feature>